<feature type="transmembrane region" description="Helical" evidence="1">
    <location>
        <begin position="650"/>
        <end position="670"/>
    </location>
</feature>
<dbReference type="RefSeq" id="WP_091620873.1">
    <property type="nucleotide sequence ID" value="NZ_FOEF01000012.1"/>
</dbReference>
<keyword evidence="1" id="KW-0812">Transmembrane</keyword>
<proteinExistence type="predicted"/>
<dbReference type="AlphaFoldDB" id="A0A1H8Y8N7"/>
<feature type="transmembrane region" description="Helical" evidence="1">
    <location>
        <begin position="411"/>
        <end position="430"/>
    </location>
</feature>
<sequence length="746" mass="77493">MGRRTIGVRVLGAALALAALAAAATGLLKLRVETTVDSFLPAGDSTVTALGDNARTFGGDPIVVLLESPQPQGLLLGDGRLPALMRLEGALARLPDVATVYGPATIMNQLAITSQDMLARLSGTRDGLRAKAESETQGKGSSASAVKAAGDAAVADFDRRYGALLVRGLPAGLPTTNNPDFVRNVIYDSSGNPRPRWHFVVPSPTAVSVLVRPREGLDEPGTRRLVSAVRDAVGHAGLTTSRVTVTGVPVVTSAVTDEAVGEIPLIGALAVVVLLGRFLLAGRKERLLRRLWPLAAALIGGVLTLAAFGWTGVPMSFGAIVLLPLLLGIGSSFPLYLGMVADRRKVLVMSAASAAAFLSLAISPLPFVRELGFALSLGVLLTVGATLLLGRRFAPSPPEPGDRVRTIGGRRRWALIGCLVAVAAAGWVVLPRLDVRASPEDVARGLSALDEARYAEQVLGSSGEVSVVLRGSDAQSPAALNWLSQAQDVVIARFGDRVRPIITAPDLLGFLGETPTAGEIAAGLQLMPPYLTSSVLSPDGTQALLTFGLKLQDLGQQTQLLDDVRASLPPPPAGAHADVVGLPVAAARAYDLVRWDRYPANLAGVAAAGFVLLLGLRRRADAVRAILAALLATGWTIAGLWAAGQSLSPLTVALGSLATVTAGEFTILLLDDTRPRRAVRWACATSVLGYLVLALSRIGLLREFGLTMAATVVVSYLAALACVSLGRRPVPGPRAAAPSKAELVEV</sequence>
<evidence type="ECO:0000313" key="3">
    <source>
        <dbReference type="Proteomes" id="UP000198582"/>
    </source>
</evidence>
<keyword evidence="1" id="KW-1133">Transmembrane helix</keyword>
<keyword evidence="1" id="KW-0472">Membrane</keyword>
<gene>
    <name evidence="2" type="ORF">SAMN04489732_11299</name>
</gene>
<feature type="transmembrane region" description="Helical" evidence="1">
    <location>
        <begin position="317"/>
        <end position="339"/>
    </location>
</feature>
<feature type="transmembrane region" description="Helical" evidence="1">
    <location>
        <begin position="346"/>
        <end position="365"/>
    </location>
</feature>
<feature type="transmembrane region" description="Helical" evidence="1">
    <location>
        <begin position="706"/>
        <end position="726"/>
    </location>
</feature>
<feature type="transmembrane region" description="Helical" evidence="1">
    <location>
        <begin position="292"/>
        <end position="311"/>
    </location>
</feature>
<protein>
    <submittedName>
        <fullName evidence="2">Uncharacterized protein</fullName>
    </submittedName>
</protein>
<evidence type="ECO:0000313" key="2">
    <source>
        <dbReference type="EMBL" id="SEP48650.1"/>
    </source>
</evidence>
<dbReference type="STRING" id="394193.SAMN04489732_11299"/>
<accession>A0A1H8Y8N7</accession>
<dbReference type="PANTHER" id="PTHR33406">
    <property type="entry name" value="MEMBRANE PROTEIN MJ1562-RELATED"/>
    <property type="match status" value="1"/>
</dbReference>
<name>A0A1H8Y8N7_9PSEU</name>
<feature type="transmembrane region" description="Helical" evidence="1">
    <location>
        <begin position="682"/>
        <end position="700"/>
    </location>
</feature>
<dbReference type="EMBL" id="FOEF01000012">
    <property type="protein sequence ID" value="SEP48650.1"/>
    <property type="molecule type" value="Genomic_DNA"/>
</dbReference>
<feature type="transmembrane region" description="Helical" evidence="1">
    <location>
        <begin position="371"/>
        <end position="390"/>
    </location>
</feature>
<evidence type="ECO:0000256" key="1">
    <source>
        <dbReference type="SAM" id="Phobius"/>
    </source>
</evidence>
<organism evidence="2 3">
    <name type="scientific">Amycolatopsis saalfeldensis</name>
    <dbReference type="NCBI Taxonomy" id="394193"/>
    <lineage>
        <taxon>Bacteria</taxon>
        <taxon>Bacillati</taxon>
        <taxon>Actinomycetota</taxon>
        <taxon>Actinomycetes</taxon>
        <taxon>Pseudonocardiales</taxon>
        <taxon>Pseudonocardiaceae</taxon>
        <taxon>Amycolatopsis</taxon>
    </lineage>
</organism>
<feature type="transmembrane region" description="Helical" evidence="1">
    <location>
        <begin position="623"/>
        <end position="644"/>
    </location>
</feature>
<dbReference type="Proteomes" id="UP000198582">
    <property type="component" value="Unassembled WGS sequence"/>
</dbReference>
<dbReference type="OrthoDB" id="3609669at2"/>
<dbReference type="GO" id="GO:0005886">
    <property type="term" value="C:plasma membrane"/>
    <property type="evidence" value="ECO:0007669"/>
    <property type="project" value="TreeGrafter"/>
</dbReference>
<keyword evidence="3" id="KW-1185">Reference proteome</keyword>
<feature type="transmembrane region" description="Helical" evidence="1">
    <location>
        <begin position="263"/>
        <end position="280"/>
    </location>
</feature>
<dbReference type="InterPro" id="IPR050545">
    <property type="entry name" value="Mycobact_MmpL"/>
</dbReference>
<reference evidence="2 3" key="1">
    <citation type="submission" date="2016-10" db="EMBL/GenBank/DDBJ databases">
        <authorList>
            <person name="de Groot N.N."/>
        </authorList>
    </citation>
    <scope>NUCLEOTIDE SEQUENCE [LARGE SCALE GENOMIC DNA]</scope>
    <source>
        <strain evidence="2 3">DSM 44993</strain>
    </source>
</reference>
<dbReference type="PANTHER" id="PTHR33406:SF13">
    <property type="entry name" value="MEMBRANE PROTEIN YDFJ"/>
    <property type="match status" value="1"/>
</dbReference>
<feature type="transmembrane region" description="Helical" evidence="1">
    <location>
        <begin position="598"/>
        <end position="616"/>
    </location>
</feature>
<dbReference type="SUPFAM" id="SSF82866">
    <property type="entry name" value="Multidrug efflux transporter AcrB transmembrane domain"/>
    <property type="match status" value="2"/>
</dbReference>